<keyword evidence="2" id="KW-1185">Reference proteome</keyword>
<dbReference type="Proteomes" id="UP000023755">
    <property type="component" value="Chromosome"/>
</dbReference>
<dbReference type="HOGENOM" id="CLU_3063907_0_0_5"/>
<accession>X5HLT0</accession>
<dbReference type="AlphaFoldDB" id="X5HLT0"/>
<dbReference type="KEGG" id="nhm:NHE_0440"/>
<name>X5HLT0_9RICK</name>
<proteinExistence type="predicted"/>
<protein>
    <submittedName>
        <fullName evidence="1">Uncharacterized protein</fullName>
    </submittedName>
</protein>
<evidence type="ECO:0000313" key="2">
    <source>
        <dbReference type="Proteomes" id="UP000023755"/>
    </source>
</evidence>
<reference evidence="1 2" key="1">
    <citation type="submission" date="2014-03" db="EMBL/GenBank/DDBJ databases">
        <title>Sequencing and Comparison of Genomes and Transcriptome Profiles of Human Ehrlichiosis Agents.</title>
        <authorList>
            <person name="Lin M."/>
            <person name="Daugherty S.C."/>
            <person name="Nagaraj S."/>
            <person name="Cheng Z."/>
            <person name="Xiong Q."/>
            <person name="Lin F.-Y."/>
            <person name="Sengamalay N."/>
            <person name="Ott S."/>
            <person name="Godinez A."/>
            <person name="Tallon L.J."/>
            <person name="Sadzewicz L."/>
            <person name="Fraser C.M."/>
            <person name="Dunning Hotopp J.C."/>
            <person name="Rikihisa Y."/>
        </authorList>
    </citation>
    <scope>NUCLEOTIDE SEQUENCE [LARGE SCALE GENOMIC DNA]</scope>
    <source>
        <strain evidence="1 2">Oregon</strain>
    </source>
</reference>
<sequence length="53" mass="5957">MHRMFFRLCIKSESTLFTSRVVLPQPAEELIQIDDLGSVIFPIIYVASGSRGS</sequence>
<gene>
    <name evidence="1" type="ORF">NHE_0440</name>
</gene>
<evidence type="ECO:0000313" key="1">
    <source>
        <dbReference type="EMBL" id="AHX11385.1"/>
    </source>
</evidence>
<organism evidence="1 2">
    <name type="scientific">Neorickettsia helminthoeca str. Oregon</name>
    <dbReference type="NCBI Taxonomy" id="1286528"/>
    <lineage>
        <taxon>Bacteria</taxon>
        <taxon>Pseudomonadati</taxon>
        <taxon>Pseudomonadota</taxon>
        <taxon>Alphaproteobacteria</taxon>
        <taxon>Rickettsiales</taxon>
        <taxon>Anaplasmataceae</taxon>
        <taxon>Neorickettsia</taxon>
    </lineage>
</organism>
<dbReference type="EMBL" id="CP007481">
    <property type="protein sequence ID" value="AHX11385.1"/>
    <property type="molecule type" value="Genomic_DNA"/>
</dbReference>